<organism evidence="2 3">
    <name type="scientific">Planosporangium mesophilum</name>
    <dbReference type="NCBI Taxonomy" id="689768"/>
    <lineage>
        <taxon>Bacteria</taxon>
        <taxon>Bacillati</taxon>
        <taxon>Actinomycetota</taxon>
        <taxon>Actinomycetes</taxon>
        <taxon>Micromonosporales</taxon>
        <taxon>Micromonosporaceae</taxon>
        <taxon>Planosporangium</taxon>
    </lineage>
</organism>
<comment type="caution">
    <text evidence="2">The sequence shown here is derived from an EMBL/GenBank/DDBJ whole genome shotgun (WGS) entry which is preliminary data.</text>
</comment>
<keyword evidence="1" id="KW-1133">Transmembrane helix</keyword>
<dbReference type="Proteomes" id="UP000599074">
    <property type="component" value="Unassembled WGS sequence"/>
</dbReference>
<feature type="transmembrane region" description="Helical" evidence="1">
    <location>
        <begin position="247"/>
        <end position="267"/>
    </location>
</feature>
<keyword evidence="3" id="KW-1185">Reference proteome</keyword>
<feature type="transmembrane region" description="Helical" evidence="1">
    <location>
        <begin position="152"/>
        <end position="171"/>
    </location>
</feature>
<keyword evidence="1" id="KW-0472">Membrane</keyword>
<feature type="transmembrane region" description="Helical" evidence="1">
    <location>
        <begin position="302"/>
        <end position="320"/>
    </location>
</feature>
<evidence type="ECO:0000313" key="3">
    <source>
        <dbReference type="Proteomes" id="UP000599074"/>
    </source>
</evidence>
<evidence type="ECO:0000313" key="2">
    <source>
        <dbReference type="EMBL" id="GII25010.1"/>
    </source>
</evidence>
<dbReference type="AlphaFoldDB" id="A0A8J3X217"/>
<accession>A0A8J3X217</accession>
<protein>
    <recommendedName>
        <fullName evidence="4">DUF3533 domain-containing protein</fullName>
    </recommendedName>
</protein>
<sequence length="338" mass="35882">MKERTSLARYRPVLTIVVIGTLMASLFVASYSIALGRPVPRHVPTGIVGDQAREPALVEALQQATGGGLDLRPYPSVPAVTAAMNRQVISAALVLEPGRPRLLVCSACGASVAQILMRAAEQVNEQLAPGAAPPLRVTDVRPLPLNDPLGLVSFYVSIAATVLGFVGVFQLRQHAPHLSLREWLAVIAVLALVGGFSLTLVVDPLLHALDGPFLELWAGLAAQIAVAALFNSTMLVLFGRWAIIPTWLMFIAFGNAWSGGAVAPPLLPRVYAFVGRFMPSGATVNILHNAAYFRNAQPVEPMVVQALWLVGCLVALLVSVRVTGRRPTGKPTHPVTGS</sequence>
<reference evidence="2" key="1">
    <citation type="submission" date="2021-01" db="EMBL/GenBank/DDBJ databases">
        <title>Whole genome shotgun sequence of Planosporangium mesophilum NBRC 109066.</title>
        <authorList>
            <person name="Komaki H."/>
            <person name="Tamura T."/>
        </authorList>
    </citation>
    <scope>NUCLEOTIDE SEQUENCE</scope>
    <source>
        <strain evidence="2">NBRC 109066</strain>
    </source>
</reference>
<name>A0A8J3X217_9ACTN</name>
<dbReference type="RefSeq" id="WP_168114026.1">
    <property type="nucleotide sequence ID" value="NZ_BOON01000044.1"/>
</dbReference>
<gene>
    <name evidence="2" type="ORF">Pme01_46070</name>
</gene>
<evidence type="ECO:0008006" key="4">
    <source>
        <dbReference type="Google" id="ProtNLM"/>
    </source>
</evidence>
<evidence type="ECO:0000256" key="1">
    <source>
        <dbReference type="SAM" id="Phobius"/>
    </source>
</evidence>
<feature type="transmembrane region" description="Helical" evidence="1">
    <location>
        <begin position="214"/>
        <end position="238"/>
    </location>
</feature>
<keyword evidence="1" id="KW-0812">Transmembrane</keyword>
<feature type="transmembrane region" description="Helical" evidence="1">
    <location>
        <begin position="12"/>
        <end position="34"/>
    </location>
</feature>
<proteinExistence type="predicted"/>
<dbReference type="EMBL" id="BOON01000044">
    <property type="protein sequence ID" value="GII25010.1"/>
    <property type="molecule type" value="Genomic_DNA"/>
</dbReference>
<feature type="transmembrane region" description="Helical" evidence="1">
    <location>
        <begin position="183"/>
        <end position="202"/>
    </location>
</feature>